<dbReference type="AlphaFoldDB" id="M0QLE3"/>
<dbReference type="GO" id="GO:0003677">
    <property type="term" value="F:DNA binding"/>
    <property type="evidence" value="ECO:0007669"/>
    <property type="project" value="UniProtKB-UniRule"/>
</dbReference>
<feature type="DNA-binding region" description="H-T-H motif" evidence="2">
    <location>
        <begin position="17"/>
        <end position="36"/>
    </location>
</feature>
<accession>M0QLE3</accession>
<evidence type="ECO:0000256" key="1">
    <source>
        <dbReference type="ARBA" id="ARBA00023125"/>
    </source>
</evidence>
<dbReference type="InterPro" id="IPR009057">
    <property type="entry name" value="Homeodomain-like_sf"/>
</dbReference>
<dbReference type="eggNOG" id="COG1309">
    <property type="taxonomic scope" value="Bacteria"/>
</dbReference>
<keyword evidence="5" id="KW-1185">Reference proteome</keyword>
<organism evidence="4 5">
    <name type="scientific">Gordonia soli NBRC 108243</name>
    <dbReference type="NCBI Taxonomy" id="1223545"/>
    <lineage>
        <taxon>Bacteria</taxon>
        <taxon>Bacillati</taxon>
        <taxon>Actinomycetota</taxon>
        <taxon>Actinomycetes</taxon>
        <taxon>Mycobacteriales</taxon>
        <taxon>Gordoniaceae</taxon>
        <taxon>Gordonia</taxon>
    </lineage>
</organism>
<dbReference type="STRING" id="1223545.GS4_25_00460"/>
<evidence type="ECO:0000313" key="4">
    <source>
        <dbReference type="EMBL" id="GAC69475.1"/>
    </source>
</evidence>
<dbReference type="OrthoDB" id="4371863at2"/>
<reference evidence="4 5" key="1">
    <citation type="submission" date="2013-01" db="EMBL/GenBank/DDBJ databases">
        <title>Whole genome shotgun sequence of Gordonia soli NBRC 108243.</title>
        <authorList>
            <person name="Isaki-Nakamura S."/>
            <person name="Hosoyama A."/>
            <person name="Tsuchikane K."/>
            <person name="Ando Y."/>
            <person name="Baba S."/>
            <person name="Ohji S."/>
            <person name="Hamada M."/>
            <person name="Tamura T."/>
            <person name="Yamazoe A."/>
            <person name="Yamazaki S."/>
            <person name="Fujita N."/>
        </authorList>
    </citation>
    <scope>NUCLEOTIDE SEQUENCE [LARGE SCALE GENOMIC DNA]</scope>
    <source>
        <strain evidence="4 5">NBRC 108243</strain>
    </source>
</reference>
<evidence type="ECO:0000256" key="2">
    <source>
        <dbReference type="PROSITE-ProRule" id="PRU00335"/>
    </source>
</evidence>
<evidence type="ECO:0000313" key="5">
    <source>
        <dbReference type="Proteomes" id="UP000011666"/>
    </source>
</evidence>
<dbReference type="SUPFAM" id="SSF46689">
    <property type="entry name" value="Homeodomain-like"/>
    <property type="match status" value="1"/>
</dbReference>
<dbReference type="EMBL" id="BANX01000025">
    <property type="protein sequence ID" value="GAC69475.1"/>
    <property type="molecule type" value="Genomic_DNA"/>
</dbReference>
<dbReference type="Gene3D" id="1.10.357.10">
    <property type="entry name" value="Tetracycline Repressor, domain 2"/>
    <property type="match status" value="1"/>
</dbReference>
<dbReference type="InterPro" id="IPR001647">
    <property type="entry name" value="HTH_TetR"/>
</dbReference>
<evidence type="ECO:0000259" key="3">
    <source>
        <dbReference type="PROSITE" id="PS50977"/>
    </source>
</evidence>
<protein>
    <submittedName>
        <fullName evidence="4">Putative TetR family transcriptional regulator</fullName>
    </submittedName>
</protein>
<dbReference type="RefSeq" id="WP_007622578.1">
    <property type="nucleotide sequence ID" value="NZ_BANX01000025.1"/>
</dbReference>
<dbReference type="PROSITE" id="PS50977">
    <property type="entry name" value="HTH_TETR_2"/>
    <property type="match status" value="1"/>
</dbReference>
<comment type="caution">
    <text evidence="4">The sequence shown here is derived from an EMBL/GenBank/DDBJ whole genome shotgun (WGS) entry which is preliminary data.</text>
</comment>
<gene>
    <name evidence="4" type="ORF">GS4_25_00460</name>
</gene>
<dbReference type="Proteomes" id="UP000011666">
    <property type="component" value="Unassembled WGS sequence"/>
</dbReference>
<sequence>MAATQEQIAEAGFDSVSIAGVAQRAGVSRQTVYSIFGCREDLVSEAVADLTITILGDLRDHLSAATTLSEYVVELIVASRTLTRSNPVVSRVFGSTLSNPLFDDGMWHRAREVTRTLMAPAASLAPSVDSTDEIAEMALHLGLAVVVFDSDKSDEELREFLTRWLEPAIETLTQ</sequence>
<dbReference type="Pfam" id="PF00440">
    <property type="entry name" value="TetR_N"/>
    <property type="match status" value="1"/>
</dbReference>
<proteinExistence type="predicted"/>
<keyword evidence="1 2" id="KW-0238">DNA-binding</keyword>
<feature type="domain" description="HTH tetR-type" evidence="3">
    <location>
        <begin position="1"/>
        <end position="54"/>
    </location>
</feature>
<name>M0QLE3_9ACTN</name>